<protein>
    <recommendedName>
        <fullName evidence="2">Zinc ribbon-containing protein</fullName>
    </recommendedName>
</protein>
<sequence>MAPDAKRDPVDRLVDAYERMLERVDQALATAEKNTIPSLRKALDGAREKAVELNELTREEAERLAGYVERDMKEAARFLAETGEEFRSWWRFDLKVIERQLLDMFASVADKTRVELERLAGQAREASLYHTGEVAGPGTLACTGCGKELHFHKAGRIPPCPQCHGTRFRRVSGNG</sequence>
<accession>A0A831RLD1</accession>
<reference evidence="1" key="1">
    <citation type="journal article" date="2020" name="mSystems">
        <title>Genome- and Community-Level Interaction Insights into Carbon Utilization and Element Cycling Functions of Hydrothermarchaeota in Hydrothermal Sediment.</title>
        <authorList>
            <person name="Zhou Z."/>
            <person name="Liu Y."/>
            <person name="Xu W."/>
            <person name="Pan J."/>
            <person name="Luo Z.H."/>
            <person name="Li M."/>
        </authorList>
    </citation>
    <scope>NUCLEOTIDE SEQUENCE [LARGE SCALE GENOMIC DNA]</scope>
    <source>
        <strain evidence="1">HyVt-443</strain>
    </source>
</reference>
<name>A0A831RLD1_9GAMM</name>
<dbReference type="Pfam" id="PF07295">
    <property type="entry name" value="DUF1451"/>
    <property type="match status" value="1"/>
</dbReference>
<comment type="caution">
    <text evidence="1">The sequence shown here is derived from an EMBL/GenBank/DDBJ whole genome shotgun (WGS) entry which is preliminary data.</text>
</comment>
<dbReference type="SUPFAM" id="SSF58113">
    <property type="entry name" value="Apolipoprotein A-I"/>
    <property type="match status" value="1"/>
</dbReference>
<dbReference type="InterPro" id="IPR009912">
    <property type="entry name" value="DUF1451"/>
</dbReference>
<evidence type="ECO:0000313" key="1">
    <source>
        <dbReference type="EMBL" id="HEB96818.1"/>
    </source>
</evidence>
<organism evidence="1">
    <name type="scientific">Sedimenticola thiotaurini</name>
    <dbReference type="NCBI Taxonomy" id="1543721"/>
    <lineage>
        <taxon>Bacteria</taxon>
        <taxon>Pseudomonadati</taxon>
        <taxon>Pseudomonadota</taxon>
        <taxon>Gammaproteobacteria</taxon>
        <taxon>Chromatiales</taxon>
        <taxon>Sedimenticolaceae</taxon>
        <taxon>Sedimenticola</taxon>
    </lineage>
</organism>
<evidence type="ECO:0008006" key="2">
    <source>
        <dbReference type="Google" id="ProtNLM"/>
    </source>
</evidence>
<dbReference type="EMBL" id="DRKP01000121">
    <property type="protein sequence ID" value="HEB96818.1"/>
    <property type="molecule type" value="Genomic_DNA"/>
</dbReference>
<gene>
    <name evidence="1" type="ORF">ENI96_10365</name>
</gene>
<proteinExistence type="predicted"/>
<dbReference type="AlphaFoldDB" id="A0A831RLD1"/>
<dbReference type="Proteomes" id="UP000886251">
    <property type="component" value="Unassembled WGS sequence"/>
</dbReference>